<keyword evidence="1" id="KW-0812">Transmembrane</keyword>
<protein>
    <recommendedName>
        <fullName evidence="4">Thioredoxin-like fold domain-containing protein</fullName>
    </recommendedName>
</protein>
<evidence type="ECO:0008006" key="4">
    <source>
        <dbReference type="Google" id="ProtNLM"/>
    </source>
</evidence>
<keyword evidence="1" id="KW-1133">Transmembrane helix</keyword>
<sequence>MSEKKSFFASLEPKSALLVGMAGGLLALGTIGFIVMGMVFLRGNSTATAGSEQTLSDNSATSVQPPANIVKAQKPVVELYIMSYCPFGLQMQKAFLPVMELLKGKADLSVKWVYYVMHDKKEIDENTRQYCIGSEQSDKYIAYAKCFTTSGDYQSCLSSTGVNTTKLDACVKATDSKFGLTKSYNDLTTWLSGAYPLYGVNADLNTKYQVQGSPTLVINGSLVANVNRSPEAVKQAVCASFNSAPSECDTVLSSAEASINFGAGTGTAGATAADCGV</sequence>
<evidence type="ECO:0000256" key="1">
    <source>
        <dbReference type="SAM" id="Phobius"/>
    </source>
</evidence>
<dbReference type="SUPFAM" id="SSF52833">
    <property type="entry name" value="Thioredoxin-like"/>
    <property type="match status" value="1"/>
</dbReference>
<keyword evidence="1" id="KW-0472">Membrane</keyword>
<evidence type="ECO:0000313" key="3">
    <source>
        <dbReference type="Proteomes" id="UP000231183"/>
    </source>
</evidence>
<evidence type="ECO:0000313" key="2">
    <source>
        <dbReference type="EMBL" id="PIT87883.1"/>
    </source>
</evidence>
<name>A0A2M6W508_9BACT</name>
<dbReference type="EMBL" id="PFBX01000004">
    <property type="protein sequence ID" value="PIT87883.1"/>
    <property type="molecule type" value="Genomic_DNA"/>
</dbReference>
<reference evidence="3" key="1">
    <citation type="submission" date="2017-09" db="EMBL/GenBank/DDBJ databases">
        <title>Depth-based differentiation of microbial function through sediment-hosted aquifers and enrichment of novel symbionts in the deep terrestrial subsurface.</title>
        <authorList>
            <person name="Probst A.J."/>
            <person name="Ladd B."/>
            <person name="Jarett J.K."/>
            <person name="Geller-Mcgrath D.E."/>
            <person name="Sieber C.M.K."/>
            <person name="Emerson J.B."/>
            <person name="Anantharaman K."/>
            <person name="Thomas B.C."/>
            <person name="Malmstrom R."/>
            <person name="Stieglmeier M."/>
            <person name="Klingl A."/>
            <person name="Woyke T."/>
            <person name="Ryan C.M."/>
            <person name="Banfield J.F."/>
        </authorList>
    </citation>
    <scope>NUCLEOTIDE SEQUENCE [LARGE SCALE GENOMIC DNA]</scope>
</reference>
<dbReference type="Proteomes" id="UP000231183">
    <property type="component" value="Unassembled WGS sequence"/>
</dbReference>
<dbReference type="AlphaFoldDB" id="A0A2M6W508"/>
<dbReference type="Gene3D" id="3.40.30.10">
    <property type="entry name" value="Glutaredoxin"/>
    <property type="match status" value="1"/>
</dbReference>
<proteinExistence type="predicted"/>
<comment type="caution">
    <text evidence="2">The sequence shown here is derived from an EMBL/GenBank/DDBJ whole genome shotgun (WGS) entry which is preliminary data.</text>
</comment>
<organism evidence="2 3">
    <name type="scientific">Candidatus Magasanikbacteria bacterium CG10_big_fil_rev_8_21_14_0_10_40_10</name>
    <dbReference type="NCBI Taxonomy" id="1974648"/>
    <lineage>
        <taxon>Bacteria</taxon>
        <taxon>Candidatus Magasanikiibacteriota</taxon>
    </lineage>
</organism>
<dbReference type="InterPro" id="IPR036249">
    <property type="entry name" value="Thioredoxin-like_sf"/>
</dbReference>
<accession>A0A2M6W508</accession>
<gene>
    <name evidence="2" type="ORF">COU31_00480</name>
</gene>
<feature type="transmembrane region" description="Helical" evidence="1">
    <location>
        <begin position="16"/>
        <end position="41"/>
    </location>
</feature>